<keyword evidence="22" id="KW-1185">Reference proteome</keyword>
<evidence type="ECO:0000256" key="17">
    <source>
        <dbReference type="ARBA" id="ARBA00024663"/>
    </source>
</evidence>
<feature type="transmembrane region" description="Helical" evidence="19">
    <location>
        <begin position="132"/>
        <end position="154"/>
    </location>
</feature>
<evidence type="ECO:0000256" key="3">
    <source>
        <dbReference type="ARBA" id="ARBA00004343"/>
    </source>
</evidence>
<dbReference type="OrthoDB" id="58570at2759"/>
<dbReference type="GO" id="GO:0034496">
    <property type="term" value="P:multivesicular body membrane disassembly"/>
    <property type="evidence" value="ECO:0007669"/>
    <property type="project" value="TreeGrafter"/>
</dbReference>
<evidence type="ECO:0000313" key="22">
    <source>
        <dbReference type="Proteomes" id="UP000254866"/>
    </source>
</evidence>
<dbReference type="RefSeq" id="XP_031868860.1">
    <property type="nucleotide sequence ID" value="XM_032015439.1"/>
</dbReference>
<sequence>MASQDAALDLEIHSRASNNGPAITASMAGSVTNLVRARIYHCFKMDGKRYHAYKPGKHHLPNDELEQEGLDLQHHTFSLSPGHYNPAPKLRKKPTGTKEQLVLRPSPGPCKMVSVPATSASKPKHCLIAGDIWLLSYFLFLVLSSFMSVAVANLDSGWRVPLLPFPPPLIHAEAHGDKSRPFLKTQSFTLRHIYHRGATLFPDLHRRLELNPAKVKNASLQGVDLRDAGVGLYMTSSSLLKIWKLRDRRVENIKALLNSAQSRGAAAPLPDSAWKLSEVPSPDITDKETVVNLALMAANAYNHDNTDPDWEDVSKPFNLSSDVGWDKDGLRGHVFADETNSTIVLSIKGTSSAIFDGAETTTNDKINDNLFAGCCCGQGTLMAKKSCDCQTSAYTCNENCICEEMHKRSRYYQASIDLYGNITEQYPNANVWLTGHSLGGLVTSLLGLTFGIPVVTFESVPQALAASRLGIPSPPPYDSAAEARQNGGLWHFGHTADPVYMGTCNGASSLCTMAGYALQSQCHTGLRCVYDVVKDHNWRVSLATHGIRPSIKDVYRVYDQVPTCEPDEECVDCFEWKKDYSNITKTSTMSSTTSSQSSSSKTRTRTATCKTPGWWGCLDETTTIPVSTKTSTMTLTITTCKSYGWFGGCLESTTTTTTTTSTTTIPVSATTSTATLTITTCQSYGWFGRCLESTTATTTSTATIAAARATIAAPTATVNQMPFRLAPTDNY</sequence>
<evidence type="ECO:0000256" key="9">
    <source>
        <dbReference type="ARBA" id="ARBA00022801"/>
    </source>
</evidence>
<dbReference type="GO" id="GO:0005775">
    <property type="term" value="C:vacuolar lumen"/>
    <property type="evidence" value="ECO:0007669"/>
    <property type="project" value="TreeGrafter"/>
</dbReference>
<keyword evidence="16" id="KW-0325">Glycoprotein</keyword>
<evidence type="ECO:0000256" key="12">
    <source>
        <dbReference type="ARBA" id="ARBA00022989"/>
    </source>
</evidence>
<dbReference type="SUPFAM" id="SSF53474">
    <property type="entry name" value="alpha/beta-Hydrolases"/>
    <property type="match status" value="1"/>
</dbReference>
<keyword evidence="13" id="KW-0072">Autophagy</keyword>
<dbReference type="GO" id="GO:0046461">
    <property type="term" value="P:neutral lipid catabolic process"/>
    <property type="evidence" value="ECO:0007669"/>
    <property type="project" value="TreeGrafter"/>
</dbReference>
<comment type="function">
    <text evidence="17">Lipase which is essential for lysis of subvacuolar cytoplasm to vacuole targeted bodies and intravacuolar autophagic bodies. Involved in the lysis of intravacuolar multivesicular body (MVB) vesicles. The intravacuolar membrane disintegration by ATG15 is critical to life span extension.</text>
</comment>
<dbReference type="InterPro" id="IPR002921">
    <property type="entry name" value="Fungal_lipase-type"/>
</dbReference>
<evidence type="ECO:0000256" key="1">
    <source>
        <dbReference type="ARBA" id="ARBA00001024"/>
    </source>
</evidence>
<evidence type="ECO:0000256" key="16">
    <source>
        <dbReference type="ARBA" id="ARBA00023180"/>
    </source>
</evidence>
<keyword evidence="8" id="KW-0967">Endosome</keyword>
<comment type="subcellular location">
    <subcellularLocation>
        <location evidence="3">Endosome</location>
        <location evidence="3">Multivesicular body membrane</location>
        <topology evidence="3">Single-pass type II membrane protein</topology>
    </subcellularLocation>
    <subcellularLocation>
        <location evidence="2">Prevacuolar compartment membrane</location>
        <topology evidence="2">Single-pass type II membrane protein</topology>
    </subcellularLocation>
</comment>
<evidence type="ECO:0000256" key="11">
    <source>
        <dbReference type="ARBA" id="ARBA00022968"/>
    </source>
</evidence>
<comment type="subunit">
    <text evidence="5">Binds to both phosphatidylinositol (PI) and phosphatidylinositol 3,5-bisphosphate (PIP2).</text>
</comment>
<evidence type="ECO:0000256" key="18">
    <source>
        <dbReference type="ARBA" id="ARBA00029828"/>
    </source>
</evidence>
<name>A0A370TL09_9HELO</name>
<keyword evidence="15 19" id="KW-0472">Membrane</keyword>
<evidence type="ECO:0000256" key="19">
    <source>
        <dbReference type="SAM" id="Phobius"/>
    </source>
</evidence>
<evidence type="ECO:0000313" key="21">
    <source>
        <dbReference type="EMBL" id="RDL36204.1"/>
    </source>
</evidence>
<dbReference type="InterPro" id="IPR050805">
    <property type="entry name" value="ATG15_Lipase"/>
</dbReference>
<keyword evidence="11" id="KW-0735">Signal-anchor</keyword>
<dbReference type="FunFam" id="3.40.50.1820:FF:000129">
    <property type="entry name" value="Autophagy related lipase Atg15, putative"/>
    <property type="match status" value="1"/>
</dbReference>
<evidence type="ECO:0000256" key="6">
    <source>
        <dbReference type="ARBA" id="ARBA00013279"/>
    </source>
</evidence>
<dbReference type="Proteomes" id="UP000254866">
    <property type="component" value="Unassembled WGS sequence"/>
</dbReference>
<keyword evidence="10" id="KW-0442">Lipid degradation</keyword>
<evidence type="ECO:0000256" key="13">
    <source>
        <dbReference type="ARBA" id="ARBA00023006"/>
    </source>
</evidence>
<dbReference type="EMBL" id="NPIC01000005">
    <property type="protein sequence ID" value="RDL36204.1"/>
    <property type="molecule type" value="Genomic_DNA"/>
</dbReference>
<comment type="similarity">
    <text evidence="4">Belongs to the AB hydrolase superfamily. Lipase family.</text>
</comment>
<evidence type="ECO:0000259" key="20">
    <source>
        <dbReference type="Pfam" id="PF01764"/>
    </source>
</evidence>
<dbReference type="GO" id="GO:0004620">
    <property type="term" value="F:phospholipase activity"/>
    <property type="evidence" value="ECO:0007669"/>
    <property type="project" value="TreeGrafter"/>
</dbReference>
<evidence type="ECO:0000256" key="15">
    <source>
        <dbReference type="ARBA" id="ARBA00023136"/>
    </source>
</evidence>
<dbReference type="PANTHER" id="PTHR47175">
    <property type="entry name" value="LIPASE ATG15-RELATED"/>
    <property type="match status" value="1"/>
</dbReference>
<dbReference type="AlphaFoldDB" id="A0A370TL09"/>
<dbReference type="Gene3D" id="3.40.50.1820">
    <property type="entry name" value="alpha/beta hydrolase"/>
    <property type="match status" value="1"/>
</dbReference>
<accession>A0A370TL09</accession>
<dbReference type="InterPro" id="IPR029058">
    <property type="entry name" value="AB_hydrolase_fold"/>
</dbReference>
<comment type="caution">
    <text evidence="21">The sequence shown here is derived from an EMBL/GenBank/DDBJ whole genome shotgun (WGS) entry which is preliminary data.</text>
</comment>
<dbReference type="EC" id="3.1.1.3" evidence="6"/>
<dbReference type="GO" id="GO:0032585">
    <property type="term" value="C:multivesicular body membrane"/>
    <property type="evidence" value="ECO:0007669"/>
    <property type="project" value="UniProtKB-SubCell"/>
</dbReference>
<evidence type="ECO:0000256" key="5">
    <source>
        <dbReference type="ARBA" id="ARBA00011137"/>
    </source>
</evidence>
<organism evidence="21 22">
    <name type="scientific">Venustampulla echinocandica</name>
    <dbReference type="NCBI Taxonomy" id="2656787"/>
    <lineage>
        <taxon>Eukaryota</taxon>
        <taxon>Fungi</taxon>
        <taxon>Dikarya</taxon>
        <taxon>Ascomycota</taxon>
        <taxon>Pezizomycotina</taxon>
        <taxon>Leotiomycetes</taxon>
        <taxon>Helotiales</taxon>
        <taxon>Pleuroascaceae</taxon>
        <taxon>Venustampulla</taxon>
    </lineage>
</organism>
<dbReference type="GO" id="GO:0006660">
    <property type="term" value="P:phosphatidylserine catabolic process"/>
    <property type="evidence" value="ECO:0007669"/>
    <property type="project" value="TreeGrafter"/>
</dbReference>
<evidence type="ECO:0000256" key="2">
    <source>
        <dbReference type="ARBA" id="ARBA00004270"/>
    </source>
</evidence>
<gene>
    <name evidence="21" type="ORF">BP5553_06816</name>
</gene>
<dbReference type="GO" id="GO:0034727">
    <property type="term" value="P:piecemeal microautophagy of the nucleus"/>
    <property type="evidence" value="ECO:0007669"/>
    <property type="project" value="TreeGrafter"/>
</dbReference>
<keyword evidence="14" id="KW-0443">Lipid metabolism</keyword>
<dbReference type="Pfam" id="PF01764">
    <property type="entry name" value="Lipase_3"/>
    <property type="match status" value="1"/>
</dbReference>
<dbReference type="GeneID" id="43599665"/>
<keyword evidence="9" id="KW-0378">Hydrolase</keyword>
<dbReference type="CDD" id="cd00519">
    <property type="entry name" value="Lipase_3"/>
    <property type="match status" value="1"/>
</dbReference>
<feature type="domain" description="Fungal lipase-type" evidence="20">
    <location>
        <begin position="421"/>
        <end position="448"/>
    </location>
</feature>
<proteinExistence type="inferred from homology"/>
<evidence type="ECO:0000256" key="7">
    <source>
        <dbReference type="ARBA" id="ARBA00022692"/>
    </source>
</evidence>
<dbReference type="GO" id="GO:0004806">
    <property type="term" value="F:triacylglycerol lipase activity"/>
    <property type="evidence" value="ECO:0007669"/>
    <property type="project" value="UniProtKB-EC"/>
</dbReference>
<comment type="catalytic activity">
    <reaction evidence="1">
        <text>a triacylglycerol + H2O = a diacylglycerol + a fatty acid + H(+)</text>
        <dbReference type="Rhea" id="RHEA:12044"/>
        <dbReference type="ChEBI" id="CHEBI:15377"/>
        <dbReference type="ChEBI" id="CHEBI:15378"/>
        <dbReference type="ChEBI" id="CHEBI:17855"/>
        <dbReference type="ChEBI" id="CHEBI:18035"/>
        <dbReference type="ChEBI" id="CHEBI:28868"/>
        <dbReference type="EC" id="3.1.1.3"/>
    </reaction>
</comment>
<protein>
    <recommendedName>
        <fullName evidence="6">triacylglycerol lipase</fullName>
        <ecNumber evidence="6">3.1.1.3</ecNumber>
    </recommendedName>
    <alternativeName>
        <fullName evidence="18">Autophagy-related protein 15</fullName>
    </alternativeName>
</protein>
<keyword evidence="12 19" id="KW-1133">Transmembrane helix</keyword>
<evidence type="ECO:0000256" key="4">
    <source>
        <dbReference type="ARBA" id="ARBA00010701"/>
    </source>
</evidence>
<evidence type="ECO:0000256" key="14">
    <source>
        <dbReference type="ARBA" id="ARBA00023098"/>
    </source>
</evidence>
<evidence type="ECO:0000256" key="10">
    <source>
        <dbReference type="ARBA" id="ARBA00022963"/>
    </source>
</evidence>
<reference evidence="21 22" key="1">
    <citation type="journal article" date="2018" name="IMA Fungus">
        <title>IMA Genome-F 9: Draft genome sequence of Annulohypoxylon stygium, Aspergillus mulundensis, Berkeleyomyces basicola (syn. Thielaviopsis basicola), Ceratocystis smalleyi, two Cercospora beticola strains, Coleophoma cylindrospora, Fusarium fracticaudum, Phialophora cf. hyalina, and Morchella septimelata.</title>
        <authorList>
            <person name="Wingfield B.D."/>
            <person name="Bills G.F."/>
            <person name="Dong Y."/>
            <person name="Huang W."/>
            <person name="Nel W.J."/>
            <person name="Swalarsk-Parry B.S."/>
            <person name="Vaghefi N."/>
            <person name="Wilken P.M."/>
            <person name="An Z."/>
            <person name="de Beer Z.W."/>
            <person name="De Vos L."/>
            <person name="Chen L."/>
            <person name="Duong T.A."/>
            <person name="Gao Y."/>
            <person name="Hammerbacher A."/>
            <person name="Kikkert J.R."/>
            <person name="Li Y."/>
            <person name="Li H."/>
            <person name="Li K."/>
            <person name="Li Q."/>
            <person name="Liu X."/>
            <person name="Ma X."/>
            <person name="Naidoo K."/>
            <person name="Pethybridge S.J."/>
            <person name="Sun J."/>
            <person name="Steenkamp E.T."/>
            <person name="van der Nest M.A."/>
            <person name="van Wyk S."/>
            <person name="Wingfield M.J."/>
            <person name="Xiong C."/>
            <person name="Yue Q."/>
            <person name="Zhang X."/>
        </authorList>
    </citation>
    <scope>NUCLEOTIDE SEQUENCE [LARGE SCALE GENOMIC DNA]</scope>
    <source>
        <strain evidence="21 22">BP 5553</strain>
    </source>
</reference>
<dbReference type="PANTHER" id="PTHR47175:SF2">
    <property type="entry name" value="LIPASE ATG15-RELATED"/>
    <property type="match status" value="1"/>
</dbReference>
<keyword evidence="7 19" id="KW-0812">Transmembrane</keyword>
<dbReference type="STRING" id="2656787.A0A370TL09"/>
<evidence type="ECO:0000256" key="8">
    <source>
        <dbReference type="ARBA" id="ARBA00022753"/>
    </source>
</evidence>